<proteinExistence type="predicted"/>
<reference evidence="10" key="2">
    <citation type="journal article" date="2023" name="IMA Fungus">
        <title>Comparative genomic study of the Penicillium genus elucidates a diverse pangenome and 15 lateral gene transfer events.</title>
        <authorList>
            <person name="Petersen C."/>
            <person name="Sorensen T."/>
            <person name="Nielsen M.R."/>
            <person name="Sondergaard T.E."/>
            <person name="Sorensen J.L."/>
            <person name="Fitzpatrick D.A."/>
            <person name="Frisvad J.C."/>
            <person name="Nielsen K.L."/>
        </authorList>
    </citation>
    <scope>NUCLEOTIDE SEQUENCE</scope>
    <source>
        <strain evidence="10">IBT 20477</strain>
    </source>
</reference>
<dbReference type="InterPro" id="IPR051059">
    <property type="entry name" value="VerF-like"/>
</dbReference>
<evidence type="ECO:0000256" key="7">
    <source>
        <dbReference type="PROSITE-ProRule" id="PRU00042"/>
    </source>
</evidence>
<dbReference type="AlphaFoldDB" id="A0A9W9J892"/>
<evidence type="ECO:0000256" key="2">
    <source>
        <dbReference type="ARBA" id="ARBA00022723"/>
    </source>
</evidence>
<evidence type="ECO:0000256" key="1">
    <source>
        <dbReference type="ARBA" id="ARBA00004123"/>
    </source>
</evidence>
<dbReference type="PANTHER" id="PTHR40626">
    <property type="entry name" value="MIP31509P"/>
    <property type="match status" value="1"/>
</dbReference>
<dbReference type="Pfam" id="PF04082">
    <property type="entry name" value="Fungal_trans"/>
    <property type="match status" value="1"/>
</dbReference>
<dbReference type="GO" id="GO:0008270">
    <property type="term" value="F:zinc ion binding"/>
    <property type="evidence" value="ECO:0007669"/>
    <property type="project" value="UniProtKB-KW"/>
</dbReference>
<evidence type="ECO:0000256" key="6">
    <source>
        <dbReference type="ARBA" id="ARBA00023242"/>
    </source>
</evidence>
<dbReference type="PANTHER" id="PTHR40626:SF7">
    <property type="entry name" value="TRANSCRIPTION FACTOR, PUTATIVE (AFU_ORTHOLOGUE AFUA_1G04110)-RELATED"/>
    <property type="match status" value="1"/>
</dbReference>
<evidence type="ECO:0000256" key="5">
    <source>
        <dbReference type="ARBA" id="ARBA00022833"/>
    </source>
</evidence>
<keyword evidence="4 7" id="KW-0863">Zinc-finger</keyword>
<dbReference type="GO" id="GO:0000981">
    <property type="term" value="F:DNA-binding transcription factor activity, RNA polymerase II-specific"/>
    <property type="evidence" value="ECO:0007669"/>
    <property type="project" value="InterPro"/>
</dbReference>
<keyword evidence="2" id="KW-0479">Metal-binding</keyword>
<dbReference type="Proteomes" id="UP001150942">
    <property type="component" value="Unassembled WGS sequence"/>
</dbReference>
<dbReference type="OrthoDB" id="4319066at2759"/>
<evidence type="ECO:0000256" key="4">
    <source>
        <dbReference type="ARBA" id="ARBA00022771"/>
    </source>
</evidence>
<feature type="compositionally biased region" description="Polar residues" evidence="8">
    <location>
        <begin position="72"/>
        <end position="91"/>
    </location>
</feature>
<evidence type="ECO:0000256" key="8">
    <source>
        <dbReference type="SAM" id="MobiDB-lite"/>
    </source>
</evidence>
<feature type="domain" description="C2H2-type" evidence="9">
    <location>
        <begin position="4"/>
        <end position="31"/>
    </location>
</feature>
<name>A0A9W9J892_9EURO</name>
<evidence type="ECO:0000256" key="3">
    <source>
        <dbReference type="ARBA" id="ARBA00022737"/>
    </source>
</evidence>
<evidence type="ECO:0000313" key="11">
    <source>
        <dbReference type="Proteomes" id="UP001150942"/>
    </source>
</evidence>
<gene>
    <name evidence="10" type="ORF">N7449_008312</name>
</gene>
<dbReference type="EMBL" id="JAPQKQ010000006">
    <property type="protein sequence ID" value="KAJ5192170.1"/>
    <property type="molecule type" value="Genomic_DNA"/>
</dbReference>
<dbReference type="GO" id="GO:0005634">
    <property type="term" value="C:nucleus"/>
    <property type="evidence" value="ECO:0007669"/>
    <property type="project" value="UniProtKB-SubCell"/>
</dbReference>
<keyword evidence="11" id="KW-1185">Reference proteome</keyword>
<dbReference type="PROSITE" id="PS50157">
    <property type="entry name" value="ZINC_FINGER_C2H2_2"/>
    <property type="match status" value="1"/>
</dbReference>
<dbReference type="GO" id="GO:0006351">
    <property type="term" value="P:DNA-templated transcription"/>
    <property type="evidence" value="ECO:0007669"/>
    <property type="project" value="InterPro"/>
</dbReference>
<dbReference type="InterPro" id="IPR013087">
    <property type="entry name" value="Znf_C2H2_type"/>
</dbReference>
<keyword evidence="3" id="KW-0677">Repeat</keyword>
<reference evidence="10" key="1">
    <citation type="submission" date="2022-11" db="EMBL/GenBank/DDBJ databases">
        <authorList>
            <person name="Petersen C."/>
        </authorList>
    </citation>
    <scope>NUCLEOTIDE SEQUENCE</scope>
    <source>
        <strain evidence="10">IBT 20477</strain>
    </source>
</reference>
<comment type="subcellular location">
    <subcellularLocation>
        <location evidence="1">Nucleus</location>
    </subcellularLocation>
</comment>
<keyword evidence="6" id="KW-0539">Nucleus</keyword>
<dbReference type="InterPro" id="IPR007219">
    <property type="entry name" value="XnlR_reg_dom"/>
</dbReference>
<evidence type="ECO:0000313" key="10">
    <source>
        <dbReference type="EMBL" id="KAJ5192170.1"/>
    </source>
</evidence>
<comment type="caution">
    <text evidence="10">The sequence shown here is derived from an EMBL/GenBank/DDBJ whole genome shotgun (WGS) entry which is preliminary data.</text>
</comment>
<evidence type="ECO:0000259" key="9">
    <source>
        <dbReference type="PROSITE" id="PS50157"/>
    </source>
</evidence>
<sequence length="842" mass="92923">MPTRRCSYCDRSFSKLEHFKRHERSRKSSLPLASDALDLTLTTARYWREALQMLEVPQEIWAKGHDGHSSRENTPQQSTQNRGQPPNTSDHVPTPGHTSPPGVAVTDNVGGADLDANRHTQAQAASPNLSSEAIMTATLDAEQGDESLDRLLAMPLPLSLDLPDVNMATDYGFEDLGYPDSSLISPFDPALTHNTPLEGQCHENGHDKDHVWPSGGNTTLPPSDGISWSHFILGDAQDPRTSTPTWLQPLETSEERSGGLDCIPRSQLRRTSNNSYDMSDERFAELASLWLRKPERPWQLMHTLWTAVAAHGGNNILSEAPDKTFPLNLIPSPASDTRGEVDDDRRSSIVEEYRAASSLGRRIPKELRFPTAPTLEICIDLYFRRFHPLMPIIHEPTFCLNDTPNFIVFPICLIGLHSLHPIRTRSFVATYVLDHRSPLSSLQAMTSRAGRPGLELSPQNGVQLPLPSDKMQANPPILISIIACLIMIDSFYSHELETSPIVRIDTLRLYLPCSTVLFSAPDQTRWSLVQSSKYLSTPHPTLDFRANHTTLPPGLPSSSLSMHTLLSTVWLRISDLRHRFLPSPAAASISETPLFPLEVYQEDPSGTLLSPMLHEIYQTYHADLPHTDPNYLAFWHYMCINLTANLSLFDLAAGRDGATSARAALTRLAIWAQTAHARRACLHAAQVYACMSRRKVSDGTTFTSETALFRAALVLAFFLIMAPEAILDRSRGDLDLEGTANNPNATAPGDVRVFDLLDEVDWRALGAQGLPGCTTSDRRPISAAGRFVAGGGTVAFGGVVLDRGRISARKVLVEFIYLLEEVGKWNSHGECNVLRAVSEGSG</sequence>
<protein>
    <recommendedName>
        <fullName evidence="9">C2H2-type domain-containing protein</fullName>
    </recommendedName>
</protein>
<keyword evidence="5" id="KW-0862">Zinc</keyword>
<accession>A0A9W9J892</accession>
<dbReference type="GO" id="GO:0000785">
    <property type="term" value="C:chromatin"/>
    <property type="evidence" value="ECO:0007669"/>
    <property type="project" value="TreeGrafter"/>
</dbReference>
<feature type="region of interest" description="Disordered" evidence="8">
    <location>
        <begin position="64"/>
        <end position="113"/>
    </location>
</feature>
<dbReference type="GO" id="GO:0000978">
    <property type="term" value="F:RNA polymerase II cis-regulatory region sequence-specific DNA binding"/>
    <property type="evidence" value="ECO:0007669"/>
    <property type="project" value="InterPro"/>
</dbReference>
<dbReference type="CDD" id="cd12148">
    <property type="entry name" value="fungal_TF_MHR"/>
    <property type="match status" value="1"/>
</dbReference>
<organism evidence="10 11">
    <name type="scientific">Penicillium cf. viridicatum</name>
    <dbReference type="NCBI Taxonomy" id="2972119"/>
    <lineage>
        <taxon>Eukaryota</taxon>
        <taxon>Fungi</taxon>
        <taxon>Dikarya</taxon>
        <taxon>Ascomycota</taxon>
        <taxon>Pezizomycotina</taxon>
        <taxon>Eurotiomycetes</taxon>
        <taxon>Eurotiomycetidae</taxon>
        <taxon>Eurotiales</taxon>
        <taxon>Aspergillaceae</taxon>
        <taxon>Penicillium</taxon>
    </lineage>
</organism>